<evidence type="ECO:0000313" key="1">
    <source>
        <dbReference type="EMBL" id="KYZ78273.1"/>
    </source>
</evidence>
<evidence type="ECO:0000313" key="2">
    <source>
        <dbReference type="Proteomes" id="UP000076268"/>
    </source>
</evidence>
<comment type="caution">
    <text evidence="1">The sequence shown here is derived from an EMBL/GenBank/DDBJ whole genome shotgun (WGS) entry which is preliminary data.</text>
</comment>
<gene>
    <name evidence="1" type="ORF">AXX12_01655</name>
</gene>
<dbReference type="Proteomes" id="UP000076268">
    <property type="component" value="Unassembled WGS sequence"/>
</dbReference>
<dbReference type="AlphaFoldDB" id="A0A154BW66"/>
<name>A0A154BW66_ANASB</name>
<organism evidence="1 2">
    <name type="scientific">Anaerosporomusa subterranea</name>
    <dbReference type="NCBI Taxonomy" id="1794912"/>
    <lineage>
        <taxon>Bacteria</taxon>
        <taxon>Bacillati</taxon>
        <taxon>Bacillota</taxon>
        <taxon>Negativicutes</taxon>
        <taxon>Acetonemataceae</taxon>
        <taxon>Anaerosporomusa</taxon>
    </lineage>
</organism>
<protein>
    <submittedName>
        <fullName evidence="1">Uncharacterized protein</fullName>
    </submittedName>
</protein>
<accession>A0A154BW66</accession>
<dbReference type="EMBL" id="LSGP01000001">
    <property type="protein sequence ID" value="KYZ78273.1"/>
    <property type="molecule type" value="Genomic_DNA"/>
</dbReference>
<keyword evidence="2" id="KW-1185">Reference proteome</keyword>
<sequence>MKYASPNGINSPMIDIRPSKKASRLSAIMSLLKQEARILLITLTDKNKDGLTRQRDPDGRTAPLSSVATFPLDIISTPLQLSGLILHNTDKRICLKEEACHDEILYKFDNKSKKSA</sequence>
<reference evidence="1 2" key="1">
    <citation type="submission" date="2016-02" db="EMBL/GenBank/DDBJ databases">
        <title>Anaerosporomusa subterraneum gen. nov., sp. nov., a spore-forming obligate anaerobe isolated from saprolite.</title>
        <authorList>
            <person name="Choi J.K."/>
            <person name="Shah M."/>
            <person name="Yee N."/>
        </authorList>
    </citation>
    <scope>NUCLEOTIDE SEQUENCE [LARGE SCALE GENOMIC DNA]</scope>
    <source>
        <strain evidence="1 2">RU4</strain>
    </source>
</reference>
<proteinExistence type="predicted"/>